<proteinExistence type="inferred from homology"/>
<feature type="transmembrane region" description="Helical" evidence="8">
    <location>
        <begin position="123"/>
        <end position="144"/>
    </location>
</feature>
<dbReference type="Pfam" id="PF13813">
    <property type="entry name" value="MBOAT_2"/>
    <property type="match status" value="1"/>
</dbReference>
<comment type="caution">
    <text evidence="10">The sequence shown here is derived from an EMBL/GenBank/DDBJ whole genome shotgun (WGS) entry which is preliminary data.</text>
</comment>
<dbReference type="AlphaFoldDB" id="A0A9W4WMT2"/>
<reference evidence="10" key="1">
    <citation type="submission" date="2022-08" db="EMBL/GenBank/DDBJ databases">
        <authorList>
            <person name="Kallberg Y."/>
            <person name="Tangrot J."/>
            <person name="Rosling A."/>
        </authorList>
    </citation>
    <scope>NUCLEOTIDE SEQUENCE</scope>
    <source>
        <strain evidence="10">Wild A</strain>
    </source>
</reference>
<evidence type="ECO:0000259" key="9">
    <source>
        <dbReference type="Pfam" id="PF13813"/>
    </source>
</evidence>
<dbReference type="EMBL" id="CAMKVN010001018">
    <property type="protein sequence ID" value="CAI2173097.1"/>
    <property type="molecule type" value="Genomic_DNA"/>
</dbReference>
<dbReference type="InterPro" id="IPR044851">
    <property type="entry name" value="Wax_synthase"/>
</dbReference>
<evidence type="ECO:0000256" key="1">
    <source>
        <dbReference type="ARBA" id="ARBA00004141"/>
    </source>
</evidence>
<dbReference type="GO" id="GO:0016020">
    <property type="term" value="C:membrane"/>
    <property type="evidence" value="ECO:0007669"/>
    <property type="project" value="UniProtKB-SubCell"/>
</dbReference>
<evidence type="ECO:0000256" key="3">
    <source>
        <dbReference type="ARBA" id="ARBA00007282"/>
    </source>
</evidence>
<evidence type="ECO:0000256" key="5">
    <source>
        <dbReference type="ARBA" id="ARBA00022692"/>
    </source>
</evidence>
<organism evidence="10 11">
    <name type="scientific">Funneliformis geosporum</name>
    <dbReference type="NCBI Taxonomy" id="1117311"/>
    <lineage>
        <taxon>Eukaryota</taxon>
        <taxon>Fungi</taxon>
        <taxon>Fungi incertae sedis</taxon>
        <taxon>Mucoromycota</taxon>
        <taxon>Glomeromycotina</taxon>
        <taxon>Glomeromycetes</taxon>
        <taxon>Glomerales</taxon>
        <taxon>Glomeraceae</taxon>
        <taxon>Funneliformis</taxon>
    </lineage>
</organism>
<feature type="transmembrane region" description="Helical" evidence="8">
    <location>
        <begin position="85"/>
        <end position="103"/>
    </location>
</feature>
<dbReference type="PANTHER" id="PTHR31595">
    <property type="entry name" value="LONG-CHAIN-ALCOHOL O-FATTY-ACYLTRANSFERASE 3-RELATED"/>
    <property type="match status" value="1"/>
</dbReference>
<comment type="pathway">
    <text evidence="2">Secondary metabolite biosynthesis.</text>
</comment>
<dbReference type="GO" id="GO:0006629">
    <property type="term" value="P:lipid metabolic process"/>
    <property type="evidence" value="ECO:0007669"/>
    <property type="project" value="InterPro"/>
</dbReference>
<feature type="transmembrane region" description="Helical" evidence="8">
    <location>
        <begin position="313"/>
        <end position="332"/>
    </location>
</feature>
<keyword evidence="6 8" id="KW-1133">Transmembrane helix</keyword>
<sequence>MNGATFGTKMFMFLKSNRAYLNQEEYKQKKEFKSFLWTLFNMRFDSYIIPPKKESSNEKENYLMIASPTTSQINKKLINRTIITFTKWLILEFAAFISIKYTVEVPEMPYQLRLLEFFTKGTPAITLPSILSYLNILVLIYLSISLNYDIFTIFTTIFYRLFFHSSSVEENHYSVLIKTHILTTSEYVSIKEWIITFLFNTKHMFNEPWLATSPREFWSVRWQLLLNEGFKELGYLPVRNLLIPYVPRKIASMMGVLGALGYSALIHEYIMTGIFDNVTGEHSFFFIIHGVIFVSWEAIFCRENKNENSKINSFLRWVLLVIINILVLPAFIEPSSRGPERIDIPYARLQHYLNSQ</sequence>
<dbReference type="GO" id="GO:0008374">
    <property type="term" value="F:O-acyltransferase activity"/>
    <property type="evidence" value="ECO:0007669"/>
    <property type="project" value="InterPro"/>
</dbReference>
<evidence type="ECO:0000256" key="6">
    <source>
        <dbReference type="ARBA" id="ARBA00022989"/>
    </source>
</evidence>
<feature type="domain" description="Wax synthase" evidence="9">
    <location>
        <begin position="203"/>
        <end position="286"/>
    </location>
</feature>
<evidence type="ECO:0000256" key="2">
    <source>
        <dbReference type="ARBA" id="ARBA00005179"/>
    </source>
</evidence>
<comment type="subcellular location">
    <subcellularLocation>
        <location evidence="1">Membrane</location>
        <topology evidence="1">Multi-pass membrane protein</topology>
    </subcellularLocation>
</comment>
<keyword evidence="5 8" id="KW-0812">Transmembrane</keyword>
<protein>
    <submittedName>
        <fullName evidence="10">11957_t:CDS:1</fullName>
    </submittedName>
</protein>
<dbReference type="InterPro" id="IPR032805">
    <property type="entry name" value="Wax_synthase_dom"/>
</dbReference>
<dbReference type="OrthoDB" id="1077582at2759"/>
<evidence type="ECO:0000256" key="4">
    <source>
        <dbReference type="ARBA" id="ARBA00022679"/>
    </source>
</evidence>
<keyword evidence="7 8" id="KW-0472">Membrane</keyword>
<feature type="transmembrane region" description="Helical" evidence="8">
    <location>
        <begin position="250"/>
        <end position="270"/>
    </location>
</feature>
<feature type="transmembrane region" description="Helical" evidence="8">
    <location>
        <begin position="282"/>
        <end position="301"/>
    </location>
</feature>
<evidence type="ECO:0000313" key="10">
    <source>
        <dbReference type="EMBL" id="CAI2173097.1"/>
    </source>
</evidence>
<keyword evidence="4" id="KW-0808">Transferase</keyword>
<comment type="similarity">
    <text evidence="3">Belongs to the wax synthase family.</text>
</comment>
<accession>A0A9W4WMT2</accession>
<evidence type="ECO:0000256" key="8">
    <source>
        <dbReference type="SAM" id="Phobius"/>
    </source>
</evidence>
<evidence type="ECO:0000256" key="7">
    <source>
        <dbReference type="ARBA" id="ARBA00023136"/>
    </source>
</evidence>
<dbReference type="Proteomes" id="UP001153678">
    <property type="component" value="Unassembled WGS sequence"/>
</dbReference>
<gene>
    <name evidence="10" type="ORF">FWILDA_LOCUS5914</name>
</gene>
<dbReference type="PANTHER" id="PTHR31595:SF57">
    <property type="entry name" value="OS04G0481900 PROTEIN"/>
    <property type="match status" value="1"/>
</dbReference>
<keyword evidence="11" id="KW-1185">Reference proteome</keyword>
<evidence type="ECO:0000313" key="11">
    <source>
        <dbReference type="Proteomes" id="UP001153678"/>
    </source>
</evidence>
<name>A0A9W4WMT2_9GLOM</name>